<keyword evidence="5" id="KW-0054">Arabinose catabolism</keyword>
<dbReference type="PANTHER" id="PTHR43435:SF4">
    <property type="entry name" value="FGGY CARBOHYDRATE KINASE DOMAIN-CONTAINING PROTEIN"/>
    <property type="match status" value="1"/>
</dbReference>
<keyword evidence="4" id="KW-0067">ATP-binding</keyword>
<evidence type="ECO:0000313" key="10">
    <source>
        <dbReference type="EMBL" id="WLS00504.1"/>
    </source>
</evidence>
<evidence type="ECO:0000259" key="8">
    <source>
        <dbReference type="Pfam" id="PF00370"/>
    </source>
</evidence>
<dbReference type="SUPFAM" id="SSF53067">
    <property type="entry name" value="Actin-like ATPase domain"/>
    <property type="match status" value="2"/>
</dbReference>
<protein>
    <submittedName>
        <fullName evidence="10">FGGY family carbohydrate kinase</fullName>
    </submittedName>
</protein>
<accession>A0AA50H8K4</accession>
<sequence>MTMNGKAYFVGLDGGTGGARAIVVDHDGNVVSMATHDYETTFPRPGWAEQTPADWWRAACLAVRQAVREAGIPAASVKAISADGTSSTLVALDGNLQPTMPAILWMDSRAAQQARRMTQTNDAALRRSRLGVSSEWMLPKILWIKESTPSIYERSRWFVEMTDYLALRLTGRLTLGLNHITNRWFYDGRRGGWPEDFFTRIGLGDITARFPDEILPLAEPIGPLTSEAADQLGLLPGTLVVCGGTDAYVAMVGLDVCRPGRTAFITGSSHLVLPMTDRDVEVPGIFGPHPDCVVPGLFVMEGGQVSSGSIVRWWHDHIGRLGQGGGDTYGDMLRQAESMPIGADGLVALDFWQGNRNPYIDYELQGALWGLTLKHTPAHMLRALIESVAYGTENILRTLRAHAISIETMVICGGATRTPFLTQMHADVCGIPIAVPKVLDATAFGSAINAAVGAGFYGSLPEASRHMVKESHVVEPDMRRNDAYGEVFEFYRETHEAMSPLMHRMARRGQETLRSGKTVDLALPDTAPRMAMAQPAE</sequence>
<keyword evidence="10" id="KW-0614">Plasmid</keyword>
<dbReference type="GO" id="GO:0019150">
    <property type="term" value="F:D-ribulokinase activity"/>
    <property type="evidence" value="ECO:0007669"/>
    <property type="project" value="TreeGrafter"/>
</dbReference>
<dbReference type="InterPro" id="IPR018484">
    <property type="entry name" value="FGGY_N"/>
</dbReference>
<organism evidence="10 11">
    <name type="scientific">Shinella sumterensis</name>
    <dbReference type="NCBI Taxonomy" id="1967501"/>
    <lineage>
        <taxon>Bacteria</taxon>
        <taxon>Pseudomonadati</taxon>
        <taxon>Pseudomonadota</taxon>
        <taxon>Alphaproteobacteria</taxon>
        <taxon>Hyphomicrobiales</taxon>
        <taxon>Rhizobiaceae</taxon>
        <taxon>Shinella</taxon>
    </lineage>
</organism>
<name>A0AA50H8K4_9HYPH</name>
<comment type="similarity">
    <text evidence="7">Belongs to the FGGY kinase family.</text>
</comment>
<dbReference type="Gene3D" id="3.30.420.40">
    <property type="match status" value="2"/>
</dbReference>
<dbReference type="AlphaFoldDB" id="A0AA50H8K4"/>
<dbReference type="InterPro" id="IPR000577">
    <property type="entry name" value="Carb_kinase_FGGY"/>
</dbReference>
<dbReference type="GO" id="GO:0005737">
    <property type="term" value="C:cytoplasm"/>
    <property type="evidence" value="ECO:0007669"/>
    <property type="project" value="TreeGrafter"/>
</dbReference>
<evidence type="ECO:0000256" key="1">
    <source>
        <dbReference type="ARBA" id="ARBA00022679"/>
    </source>
</evidence>
<dbReference type="RefSeq" id="WP_306040192.1">
    <property type="nucleotide sequence ID" value="NZ_CP132303.1"/>
</dbReference>
<evidence type="ECO:0000256" key="6">
    <source>
        <dbReference type="ARBA" id="ARBA00023277"/>
    </source>
</evidence>
<keyword evidence="11" id="KW-1185">Reference proteome</keyword>
<dbReference type="GO" id="GO:0019569">
    <property type="term" value="P:L-arabinose catabolic process to D-xylulose 5-phosphate"/>
    <property type="evidence" value="ECO:0007669"/>
    <property type="project" value="InterPro"/>
</dbReference>
<feature type="domain" description="Carbohydrate kinase FGGY C-terminal" evidence="9">
    <location>
        <begin position="264"/>
        <end position="453"/>
    </location>
</feature>
<evidence type="ECO:0000256" key="4">
    <source>
        <dbReference type="ARBA" id="ARBA00022840"/>
    </source>
</evidence>
<dbReference type="Pfam" id="PF00370">
    <property type="entry name" value="FGGY_N"/>
    <property type="match status" value="1"/>
</dbReference>
<reference evidence="10 11" key="1">
    <citation type="submission" date="2023-08" db="EMBL/GenBank/DDBJ databases">
        <title>Pathogen: clinical or host-associated sample.</title>
        <authorList>
            <person name="Hergert J."/>
            <person name="Casey R."/>
            <person name="Wagner J."/>
            <person name="Young E.L."/>
            <person name="Oakeson K.F."/>
        </authorList>
    </citation>
    <scope>NUCLEOTIDE SEQUENCE [LARGE SCALE GENOMIC DNA]</scope>
    <source>
        <strain evidence="10 11">1760953</strain>
        <plasmid evidence="10 11">unnamed1</plasmid>
    </source>
</reference>
<evidence type="ECO:0000256" key="2">
    <source>
        <dbReference type="ARBA" id="ARBA00022741"/>
    </source>
</evidence>
<evidence type="ECO:0000256" key="5">
    <source>
        <dbReference type="ARBA" id="ARBA00022935"/>
    </source>
</evidence>
<keyword evidence="3 7" id="KW-0418">Kinase</keyword>
<keyword evidence="1 7" id="KW-0808">Transferase</keyword>
<gene>
    <name evidence="10" type="ORF">Q9313_20815</name>
</gene>
<keyword evidence="6" id="KW-0119">Carbohydrate metabolism</keyword>
<dbReference type="PIRSF" id="PIRSF000538">
    <property type="entry name" value="GlpK"/>
    <property type="match status" value="1"/>
</dbReference>
<dbReference type="Proteomes" id="UP001234585">
    <property type="component" value="Plasmid unnamed1"/>
</dbReference>
<evidence type="ECO:0000256" key="3">
    <source>
        <dbReference type="ARBA" id="ARBA00022777"/>
    </source>
</evidence>
<keyword evidence="2" id="KW-0547">Nucleotide-binding</keyword>
<evidence type="ECO:0000313" key="11">
    <source>
        <dbReference type="Proteomes" id="UP001234585"/>
    </source>
</evidence>
<dbReference type="PANTHER" id="PTHR43435">
    <property type="entry name" value="RIBULOKINASE"/>
    <property type="match status" value="1"/>
</dbReference>
<dbReference type="CDD" id="cd07781">
    <property type="entry name" value="ASKHA_NBD_FGGY_L-RBK"/>
    <property type="match status" value="1"/>
</dbReference>
<feature type="domain" description="Carbohydrate kinase FGGY N-terminal" evidence="8">
    <location>
        <begin position="8"/>
        <end position="253"/>
    </location>
</feature>
<proteinExistence type="inferred from homology"/>
<dbReference type="InterPro" id="IPR005929">
    <property type="entry name" value="Ribulokinase"/>
</dbReference>
<dbReference type="GO" id="GO:0008741">
    <property type="term" value="F:ribulokinase activity"/>
    <property type="evidence" value="ECO:0007669"/>
    <property type="project" value="InterPro"/>
</dbReference>
<dbReference type="GO" id="GO:0005524">
    <property type="term" value="F:ATP binding"/>
    <property type="evidence" value="ECO:0007669"/>
    <property type="project" value="UniProtKB-KW"/>
</dbReference>
<dbReference type="PROSITE" id="PS00445">
    <property type="entry name" value="FGGY_KINASES_2"/>
    <property type="match status" value="1"/>
</dbReference>
<evidence type="ECO:0000259" key="9">
    <source>
        <dbReference type="Pfam" id="PF02782"/>
    </source>
</evidence>
<evidence type="ECO:0000256" key="7">
    <source>
        <dbReference type="RuleBase" id="RU003733"/>
    </source>
</evidence>
<dbReference type="InterPro" id="IPR043129">
    <property type="entry name" value="ATPase_NBD"/>
</dbReference>
<dbReference type="Pfam" id="PF02782">
    <property type="entry name" value="FGGY_C"/>
    <property type="match status" value="1"/>
</dbReference>
<geneLocation type="plasmid" evidence="10 11">
    <name>unnamed1</name>
</geneLocation>
<dbReference type="InterPro" id="IPR018483">
    <property type="entry name" value="Carb_kinase_FGGY_CS"/>
</dbReference>
<dbReference type="InterPro" id="IPR018485">
    <property type="entry name" value="FGGY_C"/>
</dbReference>
<dbReference type="EMBL" id="CP132303">
    <property type="protein sequence ID" value="WLS00504.1"/>
    <property type="molecule type" value="Genomic_DNA"/>
</dbReference>